<gene>
    <name evidence="1" type="ORF">CPB83DRAFT_734135</name>
</gene>
<organism evidence="1 2">
    <name type="scientific">Crepidotus variabilis</name>
    <dbReference type="NCBI Taxonomy" id="179855"/>
    <lineage>
        <taxon>Eukaryota</taxon>
        <taxon>Fungi</taxon>
        <taxon>Dikarya</taxon>
        <taxon>Basidiomycota</taxon>
        <taxon>Agaricomycotina</taxon>
        <taxon>Agaricomycetes</taxon>
        <taxon>Agaricomycetidae</taxon>
        <taxon>Agaricales</taxon>
        <taxon>Agaricineae</taxon>
        <taxon>Crepidotaceae</taxon>
        <taxon>Crepidotus</taxon>
    </lineage>
</organism>
<sequence length="201" mass="22823">TVSWSATEYVKHLSARCTGKNKIVENKLLNKFPSLPQGNYAKPMVIRDSQGNILLWYLPSIFTMSRAAQMWKDLRVIQPSVKVDKKSSSWRVSDTHYRSQPGWLKPGNVSLAPAWFQQAHENSDPLEVSTHLVKNHSKEWLTAMEDAFVIIGAILSIIHPEQFKAGCETLELLLRRSAEIRRGDELVEIIPLWGTPFSVIS</sequence>
<reference evidence="1" key="1">
    <citation type="submission" date="2020-11" db="EMBL/GenBank/DDBJ databases">
        <authorList>
            <consortium name="DOE Joint Genome Institute"/>
            <person name="Ahrendt S."/>
            <person name="Riley R."/>
            <person name="Andreopoulos W."/>
            <person name="Labutti K."/>
            <person name="Pangilinan J."/>
            <person name="Ruiz-Duenas F.J."/>
            <person name="Barrasa J.M."/>
            <person name="Sanchez-Garcia M."/>
            <person name="Camarero S."/>
            <person name="Miyauchi S."/>
            <person name="Serrano A."/>
            <person name="Linde D."/>
            <person name="Babiker R."/>
            <person name="Drula E."/>
            <person name="Ayuso-Fernandez I."/>
            <person name="Pacheco R."/>
            <person name="Padilla G."/>
            <person name="Ferreira P."/>
            <person name="Barriuso J."/>
            <person name="Kellner H."/>
            <person name="Castanera R."/>
            <person name="Alfaro M."/>
            <person name="Ramirez L."/>
            <person name="Pisabarro A.G."/>
            <person name="Kuo A."/>
            <person name="Tritt A."/>
            <person name="Lipzen A."/>
            <person name="He G."/>
            <person name="Yan M."/>
            <person name="Ng V."/>
            <person name="Cullen D."/>
            <person name="Martin F."/>
            <person name="Rosso M.-N."/>
            <person name="Henrissat B."/>
            <person name="Hibbett D."/>
            <person name="Martinez A.T."/>
            <person name="Grigoriev I.V."/>
        </authorList>
    </citation>
    <scope>NUCLEOTIDE SEQUENCE</scope>
    <source>
        <strain evidence="1">CBS 506.95</strain>
    </source>
</reference>
<dbReference type="EMBL" id="MU157842">
    <property type="protein sequence ID" value="KAF9529989.1"/>
    <property type="molecule type" value="Genomic_DNA"/>
</dbReference>
<keyword evidence="2" id="KW-1185">Reference proteome</keyword>
<protein>
    <submittedName>
        <fullName evidence="1">Uncharacterized protein</fullName>
    </submittedName>
</protein>
<accession>A0A9P6EJW1</accession>
<name>A0A9P6EJW1_9AGAR</name>
<proteinExistence type="predicted"/>
<feature type="non-terminal residue" evidence="1">
    <location>
        <position position="1"/>
    </location>
</feature>
<evidence type="ECO:0000313" key="1">
    <source>
        <dbReference type="EMBL" id="KAF9529989.1"/>
    </source>
</evidence>
<dbReference type="AlphaFoldDB" id="A0A9P6EJW1"/>
<comment type="caution">
    <text evidence="1">The sequence shown here is derived from an EMBL/GenBank/DDBJ whole genome shotgun (WGS) entry which is preliminary data.</text>
</comment>
<feature type="non-terminal residue" evidence="1">
    <location>
        <position position="201"/>
    </location>
</feature>
<evidence type="ECO:0000313" key="2">
    <source>
        <dbReference type="Proteomes" id="UP000807306"/>
    </source>
</evidence>
<dbReference type="Proteomes" id="UP000807306">
    <property type="component" value="Unassembled WGS sequence"/>
</dbReference>
<dbReference type="OrthoDB" id="3200752at2759"/>